<dbReference type="EC" id="2.7.1.31" evidence="3"/>
<protein>
    <recommendedName>
        <fullName evidence="4">Glycerate kinase</fullName>
        <ecNumber evidence="3">2.7.1.31</ecNumber>
    </recommendedName>
</protein>
<keyword evidence="6" id="KW-0547">Nucleotide-binding</keyword>
<dbReference type="FunCoup" id="A0A7R8UG27">
    <property type="interactions" value="242"/>
</dbReference>
<sequence>MKKCYISDLRKVFQRAVDSVQPTTIFSTGGYLHRVKSQTGETIRVGDQAVSLENKKCHLVGFGKAVLGMAVQAERVLADRLVSGVISIPNGTMAKFSGVPEMTLSAGSVIQVHEGALNNLPDENSMQAAKRILSLAESMTNNDILFVLISGGGSALLPIPIEPITLEQKTNLIRNLARKGADIEELNVVRIAMSQTKGGKLARAAGDAYRIFSLVISDIVNDPLHLIGSGPTVEFKEDGRTARSILEKYQLWNELDANIQDVFTKTTPKNTKIMENNFVYLIGSNKIAANAALQCSQEMGYKTCILSTSIVGSLDEVVQKYSFFLKKLLAYLRHNIDERQFSATYPFGQDSLSRLLDTIRSCNPGDSLCLILAGEPTALVKGNGKGGRNQELALRMSRIFYENESLRTLGFLSAGTDGIDGPTDAAGAIGSSEVIEKFLETRKMEDLEDYLERNDSYNFYKNLGQKDFHVVTGHTGTNVMDIHLIIVPVPGVHKL</sequence>
<keyword evidence="5" id="KW-0808">Transferase</keyword>
<dbReference type="SUPFAM" id="SSF82544">
    <property type="entry name" value="GckA/TtuD-like"/>
    <property type="match status" value="1"/>
</dbReference>
<dbReference type="GO" id="GO:0005737">
    <property type="term" value="C:cytoplasm"/>
    <property type="evidence" value="ECO:0007669"/>
    <property type="project" value="TreeGrafter"/>
</dbReference>
<accession>A0A7R8UG27</accession>
<evidence type="ECO:0000313" key="11">
    <source>
        <dbReference type="EMBL" id="CAD7080180.1"/>
    </source>
</evidence>
<dbReference type="EMBL" id="LR899009">
    <property type="protein sequence ID" value="CAD7080180.1"/>
    <property type="molecule type" value="Genomic_DNA"/>
</dbReference>
<reference evidence="11 12" key="1">
    <citation type="submission" date="2020-11" db="EMBL/GenBank/DDBJ databases">
        <authorList>
            <person name="Wallbank WR R."/>
            <person name="Pardo Diaz C."/>
            <person name="Kozak K."/>
            <person name="Martin S."/>
            <person name="Jiggins C."/>
            <person name="Moest M."/>
            <person name="Warren A I."/>
            <person name="Generalovic N T."/>
            <person name="Byers J.R.P. K."/>
            <person name="Montejo-Kovacevich G."/>
            <person name="Yen C E."/>
        </authorList>
    </citation>
    <scope>NUCLEOTIDE SEQUENCE [LARGE SCALE GENOMIC DNA]</scope>
</reference>
<evidence type="ECO:0000256" key="8">
    <source>
        <dbReference type="ARBA" id="ARBA00022840"/>
    </source>
</evidence>
<evidence type="ECO:0000259" key="9">
    <source>
        <dbReference type="Pfam" id="PF05161"/>
    </source>
</evidence>
<dbReference type="PANTHER" id="PTHR12227:SF0">
    <property type="entry name" value="GLYCERATE KINASE"/>
    <property type="match status" value="1"/>
</dbReference>
<evidence type="ECO:0000256" key="2">
    <source>
        <dbReference type="ARBA" id="ARBA00005393"/>
    </source>
</evidence>
<dbReference type="InterPro" id="IPR037035">
    <property type="entry name" value="GK-like_C_sf"/>
</dbReference>
<evidence type="ECO:0000256" key="3">
    <source>
        <dbReference type="ARBA" id="ARBA00012101"/>
    </source>
</evidence>
<dbReference type="InterPro" id="IPR025286">
    <property type="entry name" value="MOFRL_assoc_dom"/>
</dbReference>
<dbReference type="Pfam" id="PF13660">
    <property type="entry name" value="DUF4147"/>
    <property type="match status" value="1"/>
</dbReference>
<dbReference type="Gene3D" id="3.40.50.10180">
    <property type="entry name" value="Glycerate kinase, MOFRL-like N-terminal domain"/>
    <property type="match status" value="1"/>
</dbReference>
<dbReference type="InterPro" id="IPR007835">
    <property type="entry name" value="MOFRL"/>
</dbReference>
<dbReference type="Gene3D" id="3.40.1480.10">
    <property type="entry name" value="MOFRL domain"/>
    <property type="match status" value="1"/>
</dbReference>
<keyword evidence="8" id="KW-0067">ATP-binding</keyword>
<dbReference type="OrthoDB" id="44918at2759"/>
<keyword evidence="12" id="KW-1185">Reference proteome</keyword>
<organism evidence="11 12">
    <name type="scientific">Hermetia illucens</name>
    <name type="common">Black soldier fly</name>
    <dbReference type="NCBI Taxonomy" id="343691"/>
    <lineage>
        <taxon>Eukaryota</taxon>
        <taxon>Metazoa</taxon>
        <taxon>Ecdysozoa</taxon>
        <taxon>Arthropoda</taxon>
        <taxon>Hexapoda</taxon>
        <taxon>Insecta</taxon>
        <taxon>Pterygota</taxon>
        <taxon>Neoptera</taxon>
        <taxon>Endopterygota</taxon>
        <taxon>Diptera</taxon>
        <taxon>Brachycera</taxon>
        <taxon>Stratiomyomorpha</taxon>
        <taxon>Stratiomyidae</taxon>
        <taxon>Hermetiinae</taxon>
        <taxon>Hermetia</taxon>
    </lineage>
</organism>
<evidence type="ECO:0000256" key="5">
    <source>
        <dbReference type="ARBA" id="ARBA00022679"/>
    </source>
</evidence>
<name>A0A7R8UG27_HERIL</name>
<proteinExistence type="inferred from homology"/>
<dbReference type="Proteomes" id="UP000594454">
    <property type="component" value="Chromosome 1"/>
</dbReference>
<evidence type="ECO:0000256" key="6">
    <source>
        <dbReference type="ARBA" id="ARBA00022741"/>
    </source>
</evidence>
<evidence type="ECO:0000313" key="12">
    <source>
        <dbReference type="Proteomes" id="UP000594454"/>
    </source>
</evidence>
<comment type="similarity">
    <text evidence="2">Belongs to the glycerate kinase type-2 family.</text>
</comment>
<dbReference type="GO" id="GO:0005524">
    <property type="term" value="F:ATP binding"/>
    <property type="evidence" value="ECO:0007669"/>
    <property type="project" value="UniProtKB-KW"/>
</dbReference>
<dbReference type="OMA" id="GKAAWRM"/>
<gene>
    <name evidence="11" type="ORF">HERILL_LOCUS3346</name>
</gene>
<dbReference type="GO" id="GO:0008887">
    <property type="term" value="F:glycerate kinase activity"/>
    <property type="evidence" value="ECO:0007669"/>
    <property type="project" value="UniProtKB-EC"/>
</dbReference>
<feature type="domain" description="MOFRL" evidence="9">
    <location>
        <begin position="369"/>
        <end position="481"/>
    </location>
</feature>
<evidence type="ECO:0000256" key="1">
    <source>
        <dbReference type="ARBA" id="ARBA00000694"/>
    </source>
</evidence>
<keyword evidence="7" id="KW-0418">Kinase</keyword>
<feature type="domain" description="MOFRL-associated" evidence="10">
    <location>
        <begin position="9"/>
        <end position="263"/>
    </location>
</feature>
<dbReference type="PANTHER" id="PTHR12227">
    <property type="entry name" value="GLYCERATE KINASE"/>
    <property type="match status" value="1"/>
</dbReference>
<dbReference type="FunFam" id="3.40.50.10180:FF:000001">
    <property type="entry name" value="Glycerate kinase"/>
    <property type="match status" value="1"/>
</dbReference>
<evidence type="ECO:0000259" key="10">
    <source>
        <dbReference type="Pfam" id="PF13660"/>
    </source>
</evidence>
<comment type="catalytic activity">
    <reaction evidence="1">
        <text>(R)-glycerate + ATP = (2R)-3-phosphoglycerate + ADP + H(+)</text>
        <dbReference type="Rhea" id="RHEA:23516"/>
        <dbReference type="ChEBI" id="CHEBI:15378"/>
        <dbReference type="ChEBI" id="CHEBI:16659"/>
        <dbReference type="ChEBI" id="CHEBI:30616"/>
        <dbReference type="ChEBI" id="CHEBI:58272"/>
        <dbReference type="ChEBI" id="CHEBI:456216"/>
        <dbReference type="EC" id="2.7.1.31"/>
    </reaction>
</comment>
<dbReference type="Pfam" id="PF05161">
    <property type="entry name" value="MOFRL"/>
    <property type="match status" value="1"/>
</dbReference>
<dbReference type="InterPro" id="IPR038614">
    <property type="entry name" value="GK_N_sf"/>
</dbReference>
<evidence type="ECO:0000256" key="4">
    <source>
        <dbReference type="ARBA" id="ARBA00020720"/>
    </source>
</evidence>
<evidence type="ECO:0000256" key="7">
    <source>
        <dbReference type="ARBA" id="ARBA00022777"/>
    </source>
</evidence>
<dbReference type="InParanoid" id="A0A7R8UG27"/>
<dbReference type="AlphaFoldDB" id="A0A7R8UG27"/>
<dbReference type="InterPro" id="IPR039760">
    <property type="entry name" value="MOFRL_protein"/>
</dbReference>